<reference evidence="2 3" key="1">
    <citation type="submission" date="2011-06" db="EMBL/GenBank/DDBJ databases">
        <title>The draft genome of Thiorhodococcus drewsii AZ1.</title>
        <authorList>
            <consortium name="US DOE Joint Genome Institute (JGI-PGF)"/>
            <person name="Lucas S."/>
            <person name="Han J."/>
            <person name="Lapidus A."/>
            <person name="Cheng J.-F."/>
            <person name="Goodwin L."/>
            <person name="Pitluck S."/>
            <person name="Peters L."/>
            <person name="Land M.L."/>
            <person name="Hauser L."/>
            <person name="Vogl K."/>
            <person name="Liu Z."/>
            <person name="Imhoff J."/>
            <person name="Thiel V."/>
            <person name="Frigaard N.-U."/>
            <person name="Bryant D.A."/>
            <person name="Woyke T.J."/>
        </authorList>
    </citation>
    <scope>NUCLEOTIDE SEQUENCE [LARGE SCALE GENOMIC DNA]</scope>
    <source>
        <strain evidence="2 3">AZ1</strain>
    </source>
</reference>
<organism evidence="2 3">
    <name type="scientific">Thiorhodococcus drewsii AZ1</name>
    <dbReference type="NCBI Taxonomy" id="765913"/>
    <lineage>
        <taxon>Bacteria</taxon>
        <taxon>Pseudomonadati</taxon>
        <taxon>Pseudomonadota</taxon>
        <taxon>Gammaproteobacteria</taxon>
        <taxon>Chromatiales</taxon>
        <taxon>Chromatiaceae</taxon>
        <taxon>Thiorhodococcus</taxon>
    </lineage>
</organism>
<feature type="transmembrane region" description="Helical" evidence="1">
    <location>
        <begin position="178"/>
        <end position="198"/>
    </location>
</feature>
<evidence type="ECO:0000313" key="2">
    <source>
        <dbReference type="EMBL" id="EGV32695.1"/>
    </source>
</evidence>
<accession>G2DYR8</accession>
<dbReference type="AlphaFoldDB" id="G2DYR8"/>
<evidence type="ECO:0000313" key="3">
    <source>
        <dbReference type="Proteomes" id="UP000004200"/>
    </source>
</evidence>
<keyword evidence="1" id="KW-0812">Transmembrane</keyword>
<proteinExistence type="predicted"/>
<feature type="transmembrane region" description="Helical" evidence="1">
    <location>
        <begin position="153"/>
        <end position="172"/>
    </location>
</feature>
<dbReference type="eggNOG" id="COG0433">
    <property type="taxonomic scope" value="Bacteria"/>
</dbReference>
<keyword evidence="3" id="KW-1185">Reference proteome</keyword>
<comment type="caution">
    <text evidence="2">The sequence shown here is derived from an EMBL/GenBank/DDBJ whole genome shotgun (WGS) entry which is preliminary data.</text>
</comment>
<dbReference type="Proteomes" id="UP000004200">
    <property type="component" value="Unassembled WGS sequence"/>
</dbReference>
<dbReference type="STRING" id="765913.ThidrDRAFT_1180"/>
<dbReference type="EMBL" id="AFWT01000006">
    <property type="protein sequence ID" value="EGV32695.1"/>
    <property type="molecule type" value="Genomic_DNA"/>
</dbReference>
<protein>
    <recommendedName>
        <fullName evidence="4">DUF4400 domain-containing protein</fullName>
    </recommendedName>
</protein>
<keyword evidence="1" id="KW-1133">Transmembrane helix</keyword>
<evidence type="ECO:0008006" key="4">
    <source>
        <dbReference type="Google" id="ProtNLM"/>
    </source>
</evidence>
<dbReference type="InterPro" id="IPR022266">
    <property type="entry name" value="DtrJ-like"/>
</dbReference>
<dbReference type="Pfam" id="PF14348">
    <property type="entry name" value="DtrJ-like"/>
    <property type="match status" value="1"/>
</dbReference>
<name>G2DYR8_9GAMM</name>
<evidence type="ECO:0000256" key="1">
    <source>
        <dbReference type="SAM" id="Phobius"/>
    </source>
</evidence>
<sequence length="202" mass="21771">MLALLRWVLLLLVLGALGLVWLPPSWPERVMAVERHWCLSGLGAVTGPAVLQQAERWSAESDTDYASETTGSASIDLGWLIGVDAASWGAGWGADRLALLSAMRELLILRLALLAAWGPAMLMLLAAAVFDGHWRWRIRQCGFDYPSPIGRRASATGVVLLILVLVLELVLPVPLHPVLLPIGVVMAAALIATGIQHLPKQL</sequence>
<feature type="transmembrane region" description="Helical" evidence="1">
    <location>
        <begin position="107"/>
        <end position="132"/>
    </location>
</feature>
<keyword evidence="1" id="KW-0472">Membrane</keyword>
<gene>
    <name evidence="2" type="ORF">ThidrDRAFT_1180</name>
</gene>